<reference evidence="2 3" key="1">
    <citation type="submission" date="2022-03" db="EMBL/GenBank/DDBJ databases">
        <title>Mucilaginibacter sp. isolated from the gut of Protaetia brevitarsis seulensis larvae.</title>
        <authorList>
            <person name="Won M."/>
            <person name="Kim S.-J."/>
            <person name="Kwon S.-W."/>
        </authorList>
    </citation>
    <scope>NUCLEOTIDE SEQUENCE [LARGE SCALE GENOMIC DNA]</scope>
    <source>
        <strain evidence="2 3">CFWR-12</strain>
    </source>
</reference>
<feature type="region of interest" description="Disordered" evidence="1">
    <location>
        <begin position="458"/>
        <end position="491"/>
    </location>
</feature>
<gene>
    <name evidence="2" type="ORF">MTO99_09625</name>
</gene>
<dbReference type="RefSeq" id="WP_243558771.1">
    <property type="nucleotide sequence ID" value="NZ_CP094528.1"/>
</dbReference>
<evidence type="ECO:0000313" key="2">
    <source>
        <dbReference type="EMBL" id="UOE45980.1"/>
    </source>
</evidence>
<evidence type="ECO:0008006" key="4">
    <source>
        <dbReference type="Google" id="ProtNLM"/>
    </source>
</evidence>
<protein>
    <recommendedName>
        <fullName evidence="4">Phage portal protein</fullName>
    </recommendedName>
</protein>
<dbReference type="EMBL" id="CP094528">
    <property type="protein sequence ID" value="UOE45980.1"/>
    <property type="molecule type" value="Genomic_DNA"/>
</dbReference>
<keyword evidence="3" id="KW-1185">Reference proteome</keyword>
<accession>A0ABY4C3D5</accession>
<name>A0ABY4C3D5_9MICO</name>
<organism evidence="2 3">
    <name type="scientific">Agromyces larvae</name>
    <dbReference type="NCBI Taxonomy" id="2929802"/>
    <lineage>
        <taxon>Bacteria</taxon>
        <taxon>Bacillati</taxon>
        <taxon>Actinomycetota</taxon>
        <taxon>Actinomycetes</taxon>
        <taxon>Micrococcales</taxon>
        <taxon>Microbacteriaceae</taxon>
        <taxon>Agromyces</taxon>
    </lineage>
</organism>
<sequence>MSTELEHLAETLMGALEAQDSGHSKEFLRESFDRVMDLIKREDIGWLKFRGTGHHDDPLGLSLEDLKKWSGQIRESVVGAPWIGRGLRLRHSNIWRGGIQYKGVPKGGSQGVRDIQKLIDDPRNQRAFFGKTARRRREGSLYHDGVAFWIGNERRKILEPIPLEQITGQIEDPDGLGEIWAYRREWTKRNLETGKTDQMIRWYFTDQYVEHRVKSIKVVGGKSEIVDQAHVIFDQHANSMVGMMYGSPDALAAYIWNGIARDAFMDGRTMTQAMATFAFKASVGTPRAGENASMKYADATTPGSTAVLGATQDLVPLASAGKGYDFTSLRALTAIVAAALDVSNAALTADSTDASFRSAASLDLPTRLLMEVRRDEHIDFDERVLRWMGAKDAVAYFIPFTDDSDVYRKVQAAVLKWNTGLYSEDDMKAELEAILGNPLAGDVPDGVLLPNNTKTLAATKPATASTASTAAPDQGRSNGTGGQDSSGSDIR</sequence>
<evidence type="ECO:0000256" key="1">
    <source>
        <dbReference type="SAM" id="MobiDB-lite"/>
    </source>
</evidence>
<proteinExistence type="predicted"/>
<dbReference type="Proteomes" id="UP000832097">
    <property type="component" value="Chromosome"/>
</dbReference>
<evidence type="ECO:0000313" key="3">
    <source>
        <dbReference type="Proteomes" id="UP000832097"/>
    </source>
</evidence>
<feature type="compositionally biased region" description="Low complexity" evidence="1">
    <location>
        <begin position="458"/>
        <end position="472"/>
    </location>
</feature>